<evidence type="ECO:0000313" key="3">
    <source>
        <dbReference type="Proteomes" id="UP000266484"/>
    </source>
</evidence>
<feature type="region of interest" description="Disordered" evidence="1">
    <location>
        <begin position="1"/>
        <end position="51"/>
    </location>
</feature>
<name>A0A399SHQ3_9MICO</name>
<keyword evidence="3" id="KW-1185">Reference proteome</keyword>
<dbReference type="Proteomes" id="UP000266484">
    <property type="component" value="Unassembled WGS sequence"/>
</dbReference>
<proteinExistence type="predicted"/>
<feature type="non-terminal residue" evidence="2">
    <location>
        <position position="1"/>
    </location>
</feature>
<feature type="non-terminal residue" evidence="2">
    <location>
        <position position="125"/>
    </location>
</feature>
<feature type="region of interest" description="Disordered" evidence="1">
    <location>
        <begin position="92"/>
        <end position="111"/>
    </location>
</feature>
<dbReference type="EMBL" id="QWGT01000572">
    <property type="protein sequence ID" value="RIJ43646.1"/>
    <property type="molecule type" value="Genomic_DNA"/>
</dbReference>
<organism evidence="2 3">
    <name type="scientific">Clavibacter lycopersici</name>
    <dbReference type="NCBI Taxonomy" id="2301718"/>
    <lineage>
        <taxon>Bacteria</taxon>
        <taxon>Bacillati</taxon>
        <taxon>Actinomycetota</taxon>
        <taxon>Actinomycetes</taxon>
        <taxon>Micrococcales</taxon>
        <taxon>Microbacteriaceae</taxon>
        <taxon>Clavibacter</taxon>
    </lineage>
</organism>
<comment type="caution">
    <text evidence="2">The sequence shown here is derived from an EMBL/GenBank/DDBJ whole genome shotgun (WGS) entry which is preliminary data.</text>
</comment>
<dbReference type="RefSeq" id="WP_199689856.1">
    <property type="nucleotide sequence ID" value="NZ_QWGT01000572.1"/>
</dbReference>
<sequence length="125" mass="12349">AGRAAPGGGAVWSTRPLRSGGLLGDPRGLAAAASRGSVARSADGTTTTGSALPVAGLRSERQEVTWLWELAPEGTGRWEVDAHGGDCRLVLSGSAPAGPPPEPLAPGASRASATAIVAVGTDLED</sequence>
<dbReference type="AlphaFoldDB" id="A0A399SHQ3"/>
<evidence type="ECO:0000256" key="1">
    <source>
        <dbReference type="SAM" id="MobiDB-lite"/>
    </source>
</evidence>
<gene>
    <name evidence="2" type="ORF">DZG00_16570</name>
</gene>
<accession>A0A399SHQ3</accession>
<reference evidence="2 3" key="1">
    <citation type="submission" date="2018-08" db="EMBL/GenBank/DDBJ databases">
        <title>Genome Sequence of Clavibacter michiganensis Subspecies type strains, and the Atypical Peach-Colored Strains Isolated from Tomato.</title>
        <authorList>
            <person name="Osdaghi E."/>
            <person name="Portier P."/>
            <person name="Briand M."/>
            <person name="Jacques M.-A."/>
        </authorList>
    </citation>
    <scope>NUCLEOTIDE SEQUENCE [LARGE SCALE GENOMIC DNA]</scope>
    <source>
        <strain evidence="2 3">CFBP 8615</strain>
    </source>
</reference>
<evidence type="ECO:0000313" key="2">
    <source>
        <dbReference type="EMBL" id="RIJ43646.1"/>
    </source>
</evidence>
<feature type="compositionally biased region" description="Low complexity" evidence="1">
    <location>
        <begin position="27"/>
        <end position="44"/>
    </location>
</feature>
<protein>
    <submittedName>
        <fullName evidence="2">Uncharacterized protein</fullName>
    </submittedName>
</protein>
<feature type="compositionally biased region" description="Gly residues" evidence="1">
    <location>
        <begin position="1"/>
        <end position="10"/>
    </location>
</feature>